<evidence type="ECO:0000313" key="1">
    <source>
        <dbReference type="EMBL" id="KJA16728.1"/>
    </source>
</evidence>
<proteinExistence type="predicted"/>
<dbReference type="STRING" id="945553.A0A0D2M0J8"/>
<evidence type="ECO:0008006" key="3">
    <source>
        <dbReference type="Google" id="ProtNLM"/>
    </source>
</evidence>
<organism evidence="1 2">
    <name type="scientific">Hypholoma sublateritium (strain FD-334 SS-4)</name>
    <dbReference type="NCBI Taxonomy" id="945553"/>
    <lineage>
        <taxon>Eukaryota</taxon>
        <taxon>Fungi</taxon>
        <taxon>Dikarya</taxon>
        <taxon>Basidiomycota</taxon>
        <taxon>Agaricomycotina</taxon>
        <taxon>Agaricomycetes</taxon>
        <taxon>Agaricomycetidae</taxon>
        <taxon>Agaricales</taxon>
        <taxon>Agaricineae</taxon>
        <taxon>Strophariaceae</taxon>
        <taxon>Hypholoma</taxon>
    </lineage>
</organism>
<keyword evidence="2" id="KW-1185">Reference proteome</keyword>
<dbReference type="Gene3D" id="3.30.710.10">
    <property type="entry name" value="Potassium Channel Kv1.1, Chain A"/>
    <property type="match status" value="1"/>
</dbReference>
<sequence>PEADITFCSTDGTHFQLQRKFLEANTGAFPGSEFDTRGEVVHLTESDCILRILFGFVHPRKHPDIEELSFPLLAGVAEAAEKYEIFSAINICKLQMRQFVPTNAVEVLAYATKHDHPTLIKEVAPHLARLPAIQIVEQLPTRYVVPWVRRLRCNAIVVAHPSPSLNIGPYGIPFSRMLLNLCSQPKLPTVTSGQRTLPPP</sequence>
<dbReference type="EMBL" id="KN817616">
    <property type="protein sequence ID" value="KJA16728.1"/>
    <property type="molecule type" value="Genomic_DNA"/>
</dbReference>
<dbReference type="Proteomes" id="UP000054270">
    <property type="component" value="Unassembled WGS sequence"/>
</dbReference>
<accession>A0A0D2M0J8</accession>
<dbReference type="OrthoDB" id="3184970at2759"/>
<gene>
    <name evidence="1" type="ORF">HYPSUDRAFT_147340</name>
</gene>
<dbReference type="AlphaFoldDB" id="A0A0D2M0J8"/>
<feature type="non-terminal residue" evidence="1">
    <location>
        <position position="1"/>
    </location>
</feature>
<name>A0A0D2M0J8_HYPSF</name>
<protein>
    <recommendedName>
        <fullName evidence="3">BTB domain-containing protein</fullName>
    </recommendedName>
</protein>
<dbReference type="OMA" id="HDICDIA"/>
<evidence type="ECO:0000313" key="2">
    <source>
        <dbReference type="Proteomes" id="UP000054270"/>
    </source>
</evidence>
<reference evidence="2" key="1">
    <citation type="submission" date="2014-04" db="EMBL/GenBank/DDBJ databases">
        <title>Evolutionary Origins and Diversification of the Mycorrhizal Mutualists.</title>
        <authorList>
            <consortium name="DOE Joint Genome Institute"/>
            <consortium name="Mycorrhizal Genomics Consortium"/>
            <person name="Kohler A."/>
            <person name="Kuo A."/>
            <person name="Nagy L.G."/>
            <person name="Floudas D."/>
            <person name="Copeland A."/>
            <person name="Barry K.W."/>
            <person name="Cichocki N."/>
            <person name="Veneault-Fourrey C."/>
            <person name="LaButti K."/>
            <person name="Lindquist E.A."/>
            <person name="Lipzen A."/>
            <person name="Lundell T."/>
            <person name="Morin E."/>
            <person name="Murat C."/>
            <person name="Riley R."/>
            <person name="Ohm R."/>
            <person name="Sun H."/>
            <person name="Tunlid A."/>
            <person name="Henrissat B."/>
            <person name="Grigoriev I.V."/>
            <person name="Hibbett D.S."/>
            <person name="Martin F."/>
        </authorList>
    </citation>
    <scope>NUCLEOTIDE SEQUENCE [LARGE SCALE GENOMIC DNA]</scope>
    <source>
        <strain evidence="2">FD-334 SS-4</strain>
    </source>
</reference>
<dbReference type="InterPro" id="IPR011333">
    <property type="entry name" value="SKP1/BTB/POZ_sf"/>
</dbReference>